<dbReference type="WBParaSite" id="NBR_0001420201-mRNA-1">
    <property type="protein sequence ID" value="NBR_0001420201-mRNA-1"/>
    <property type="gene ID" value="NBR_0001420201"/>
</dbReference>
<keyword evidence="2" id="KW-1185">Reference proteome</keyword>
<proteinExistence type="predicted"/>
<evidence type="ECO:0000313" key="1">
    <source>
        <dbReference type="EMBL" id="VDL77792.1"/>
    </source>
</evidence>
<sequence length="110" mass="12390">MQCVECAQRAAIALDENARRRVFCAIALITGNSSRKLLVVEYAGALRRRPLRCPDFFVKSWKIDSMLFAFFDRARTSGQHWRSAEKNGDVTGACWSKSMIIGKTDDTGDK</sequence>
<evidence type="ECO:0000313" key="2">
    <source>
        <dbReference type="Proteomes" id="UP000271162"/>
    </source>
</evidence>
<dbReference type="Proteomes" id="UP000271162">
    <property type="component" value="Unassembled WGS sequence"/>
</dbReference>
<name>A0A0N4YCE0_NIPBR</name>
<dbReference type="EMBL" id="UYSL01021276">
    <property type="protein sequence ID" value="VDL77792.1"/>
    <property type="molecule type" value="Genomic_DNA"/>
</dbReference>
<accession>A0A0N4YCE0</accession>
<evidence type="ECO:0000313" key="3">
    <source>
        <dbReference type="WBParaSite" id="NBR_0001420201-mRNA-1"/>
    </source>
</evidence>
<dbReference type="AlphaFoldDB" id="A0A0N4YCE0"/>
<reference evidence="3" key="1">
    <citation type="submission" date="2017-02" db="UniProtKB">
        <authorList>
            <consortium name="WormBaseParasite"/>
        </authorList>
    </citation>
    <scope>IDENTIFICATION</scope>
</reference>
<gene>
    <name evidence="1" type="ORF">NBR_LOCUS14203</name>
</gene>
<organism evidence="3">
    <name type="scientific">Nippostrongylus brasiliensis</name>
    <name type="common">Rat hookworm</name>
    <dbReference type="NCBI Taxonomy" id="27835"/>
    <lineage>
        <taxon>Eukaryota</taxon>
        <taxon>Metazoa</taxon>
        <taxon>Ecdysozoa</taxon>
        <taxon>Nematoda</taxon>
        <taxon>Chromadorea</taxon>
        <taxon>Rhabditida</taxon>
        <taxon>Rhabditina</taxon>
        <taxon>Rhabditomorpha</taxon>
        <taxon>Strongyloidea</taxon>
        <taxon>Heligmosomidae</taxon>
        <taxon>Nippostrongylus</taxon>
    </lineage>
</organism>
<reference evidence="1 2" key="2">
    <citation type="submission" date="2018-11" db="EMBL/GenBank/DDBJ databases">
        <authorList>
            <consortium name="Pathogen Informatics"/>
        </authorList>
    </citation>
    <scope>NUCLEOTIDE SEQUENCE [LARGE SCALE GENOMIC DNA]</scope>
</reference>
<protein>
    <submittedName>
        <fullName evidence="1 3">Uncharacterized protein</fullName>
    </submittedName>
</protein>